<sequence length="519" mass="55903">MSVAMGAHADTITGIQGTNVGTQSQVVQDYDFTSLVQFGWGGWNHDNVSVKIVNAETGEEIASKSFDNATGAYSAMVEGESFASYINNGVNVDSPTGKLTGKDWPVGEPSGVKVLTDTDTVYMSNGKPASCIMSTSFHPFSDESKYVADETLLPEGATLDDGLLDSQYVNPTMCDSAFQTHKRFKVSALPESVAEDGTGKPVAIDMVFNVQNSDTNAGGLATTRYMVLQKLNNYTDKHLKGFTLQVGTGVGTAFTPNTTTTVELSDGVGEKDGGGDIWDADDRATFSAGLFGPGDDKHDPGFFDNVKRAGFEATEGSAPETTVTNQITSGAVLADTYETLFGSKWLPSMYEPKGIFYDFDNDPATDDQLVAWWGDNPNTPEEDYMWLKGMADDYAPVTAEELTAWATSSEPYYVGGIEDVLNLGLSYVIDVGEVTDTTGTFTLRMIPLVDETKTDYVPGYEEPDNQPPETLDDYVPADDGDETYSNERSLSAYDNASLLAMIFGFLGLGALIARRKLSK</sequence>
<reference evidence="3 4" key="2">
    <citation type="submission" date="2020-11" db="EMBL/GenBank/DDBJ databases">
        <title>Sulfur oxidizing isolate from Hospital Hole Sinkhole.</title>
        <authorList>
            <person name="Scott K.M."/>
        </authorList>
    </citation>
    <scope>NUCLEOTIDE SEQUENCE [LARGE SCALE GENOMIC DNA]</scope>
    <source>
        <strain evidence="3 4">HH1</strain>
    </source>
</reference>
<evidence type="ECO:0000313" key="3">
    <source>
        <dbReference type="EMBL" id="MBF6059012.1"/>
    </source>
</evidence>
<keyword evidence="2" id="KW-1133">Transmembrane helix</keyword>
<dbReference type="NCBIfam" id="NF033657">
    <property type="entry name" value="choice_anch_F"/>
    <property type="match status" value="1"/>
</dbReference>
<name>A0ABS0C431_9GAMM</name>
<keyword evidence="2" id="KW-0812">Transmembrane</keyword>
<evidence type="ECO:0000313" key="4">
    <source>
        <dbReference type="Proteomes" id="UP001193680"/>
    </source>
</evidence>
<dbReference type="RefSeq" id="WP_185979156.1">
    <property type="nucleotide sequence ID" value="NZ_JACBGI020000037.1"/>
</dbReference>
<dbReference type="EMBL" id="JACBGI020000037">
    <property type="protein sequence ID" value="MBF6059012.1"/>
    <property type="molecule type" value="Genomic_DNA"/>
</dbReference>
<evidence type="ECO:0000256" key="1">
    <source>
        <dbReference type="SAM" id="MobiDB-lite"/>
    </source>
</evidence>
<keyword evidence="2" id="KW-0472">Membrane</keyword>
<keyword evidence="4" id="KW-1185">Reference proteome</keyword>
<organism evidence="3 4">
    <name type="scientific">Thiomicrorhabdus heinhorstiae</name>
    <dbReference type="NCBI Taxonomy" id="2748010"/>
    <lineage>
        <taxon>Bacteria</taxon>
        <taxon>Pseudomonadati</taxon>
        <taxon>Pseudomonadota</taxon>
        <taxon>Gammaproteobacteria</taxon>
        <taxon>Thiotrichales</taxon>
        <taxon>Piscirickettsiaceae</taxon>
        <taxon>Thiomicrorhabdus</taxon>
    </lineage>
</organism>
<comment type="caution">
    <text evidence="3">The sequence shown here is derived from an EMBL/GenBank/DDBJ whole genome shotgun (WGS) entry which is preliminary data.</text>
</comment>
<reference evidence="3 4" key="1">
    <citation type="submission" date="2020-06" db="EMBL/GenBank/DDBJ databases">
        <authorList>
            <person name="Scott K."/>
        </authorList>
    </citation>
    <scope>NUCLEOTIDE SEQUENCE [LARGE SCALE GENOMIC DNA]</scope>
    <source>
        <strain evidence="3 4">HH1</strain>
    </source>
</reference>
<protein>
    <submittedName>
        <fullName evidence="3">Choice-of-anchor F family protein</fullName>
    </submittedName>
</protein>
<feature type="region of interest" description="Disordered" evidence="1">
    <location>
        <begin position="456"/>
        <end position="481"/>
    </location>
</feature>
<accession>A0ABS0C431</accession>
<evidence type="ECO:0000256" key="2">
    <source>
        <dbReference type="SAM" id="Phobius"/>
    </source>
</evidence>
<dbReference type="Proteomes" id="UP001193680">
    <property type="component" value="Unassembled WGS sequence"/>
</dbReference>
<feature type="compositionally biased region" description="Acidic residues" evidence="1">
    <location>
        <begin position="470"/>
        <end position="481"/>
    </location>
</feature>
<feature type="transmembrane region" description="Helical" evidence="2">
    <location>
        <begin position="496"/>
        <end position="513"/>
    </location>
</feature>
<gene>
    <name evidence="3" type="ORF">H8792_011715</name>
</gene>
<proteinExistence type="predicted"/>